<gene>
    <name evidence="1" type="ORF">SAMN02745118_00869</name>
</gene>
<dbReference type="InterPro" id="IPR038695">
    <property type="entry name" value="Saro_0823-like_sf"/>
</dbReference>
<sequence>MILINETKGIVIASRIQKADTFSQRLIGLLGKDNLEADEGLLITPCQIIHTFFMKFAIDVIFLNEDNIVVKVISSLPPNRISSFVSSANKVIEFKFTKNLDERVEVGDKIIII</sequence>
<evidence type="ECO:0000313" key="2">
    <source>
        <dbReference type="Proteomes" id="UP000190625"/>
    </source>
</evidence>
<dbReference type="InterPro" id="IPR003795">
    <property type="entry name" value="DUF192"/>
</dbReference>
<evidence type="ECO:0000313" key="1">
    <source>
        <dbReference type="EMBL" id="SJZ44444.1"/>
    </source>
</evidence>
<dbReference type="EMBL" id="FUWM01000006">
    <property type="protein sequence ID" value="SJZ44444.1"/>
    <property type="molecule type" value="Genomic_DNA"/>
</dbReference>
<keyword evidence="2" id="KW-1185">Reference proteome</keyword>
<dbReference type="Pfam" id="PF02643">
    <property type="entry name" value="DUF192"/>
    <property type="match status" value="1"/>
</dbReference>
<accession>A0A1T4KPV7</accession>
<proteinExistence type="predicted"/>
<dbReference type="Proteomes" id="UP000190625">
    <property type="component" value="Unassembled WGS sequence"/>
</dbReference>
<dbReference type="AlphaFoldDB" id="A0A1T4KPV7"/>
<dbReference type="PANTHER" id="PTHR37953">
    <property type="entry name" value="UPF0127 PROTEIN MJ1496"/>
    <property type="match status" value="1"/>
</dbReference>
<reference evidence="2" key="1">
    <citation type="submission" date="2017-02" db="EMBL/GenBank/DDBJ databases">
        <authorList>
            <person name="Varghese N."/>
            <person name="Submissions S."/>
        </authorList>
    </citation>
    <scope>NUCLEOTIDE SEQUENCE [LARGE SCALE GENOMIC DNA]</scope>
    <source>
        <strain evidence="2">ATCC BAA-73</strain>
    </source>
</reference>
<dbReference type="Gene3D" id="2.60.120.1140">
    <property type="entry name" value="Protein of unknown function DUF192"/>
    <property type="match status" value="1"/>
</dbReference>
<dbReference type="OrthoDB" id="9813379at2"/>
<evidence type="ECO:0008006" key="3">
    <source>
        <dbReference type="Google" id="ProtNLM"/>
    </source>
</evidence>
<dbReference type="PANTHER" id="PTHR37953:SF1">
    <property type="entry name" value="UPF0127 PROTEIN MJ1496"/>
    <property type="match status" value="1"/>
</dbReference>
<protein>
    <recommendedName>
        <fullName evidence="3">DUF192 domain-containing protein</fullName>
    </recommendedName>
</protein>
<name>A0A1T4KPV7_9FIRM</name>
<organism evidence="1 2">
    <name type="scientific">Selenihalanaerobacter shriftii</name>
    <dbReference type="NCBI Taxonomy" id="142842"/>
    <lineage>
        <taxon>Bacteria</taxon>
        <taxon>Bacillati</taxon>
        <taxon>Bacillota</taxon>
        <taxon>Clostridia</taxon>
        <taxon>Halanaerobiales</taxon>
        <taxon>Halobacteroidaceae</taxon>
        <taxon>Selenihalanaerobacter</taxon>
    </lineage>
</organism>
<dbReference type="STRING" id="142842.SAMN02745118_00869"/>
<dbReference type="RefSeq" id="WP_078809359.1">
    <property type="nucleotide sequence ID" value="NZ_FUWM01000006.1"/>
</dbReference>